<dbReference type="Gene3D" id="1.10.600.10">
    <property type="entry name" value="Farnesyl Diphosphate Synthase"/>
    <property type="match status" value="1"/>
</dbReference>
<gene>
    <name evidence="2" type="primary">cyc1</name>
    <name evidence="2" type="ORF">MFU01_45730</name>
    <name evidence="3" type="ORF">SAMN05443572_109190</name>
</gene>
<evidence type="ECO:0000313" key="4">
    <source>
        <dbReference type="Proteomes" id="UP000183760"/>
    </source>
</evidence>
<sequence length="324" mass="36478">MHLTTPRISLPYPQGLSPDAEASRAHTLHWLEMRGVITEPGALRAYDGLRLERLAARAYPDARGADLDLASDWMAWFFVFDDLFDGPLGRDVAAVDALVEEQLSMLQSARPHRHPSLPLVAVFGELLERSAIGMSEAWRARSAENWSRYIRAYQQEARERSQGVPGDLATFLSLRRDSGGLPSSLDLGERVEGYELPLRLYESEPMAAMRSLCAEVVVITNDIFSASKEAALGQMHNLVLTRMRDSRCEHAAAEAWAVALIAERILAFEQAEQRMRQGVRTRSEWSNIDRFIRGMKNWMRGCSDWSAETSRYPSAEQLRAQQSA</sequence>
<reference evidence="2 5" key="2">
    <citation type="submission" date="2019-07" db="EMBL/GenBank/DDBJ databases">
        <title>Whole genome shotgun sequence of Myxococcus fulvus NBRC 100333.</title>
        <authorList>
            <person name="Hosoyama A."/>
            <person name="Uohara A."/>
            <person name="Ohji S."/>
            <person name="Ichikawa N."/>
        </authorList>
    </citation>
    <scope>NUCLEOTIDE SEQUENCE [LARGE SCALE GENOMIC DNA]</scope>
    <source>
        <strain evidence="2 5">NBRC 100333</strain>
    </source>
</reference>
<comment type="similarity">
    <text evidence="1">Belongs to the terpene synthase family.</text>
</comment>
<comment type="caution">
    <text evidence="2">The sequence shown here is derived from an EMBL/GenBank/DDBJ whole genome shotgun (WGS) entry which is preliminary data.</text>
</comment>
<dbReference type="EMBL" id="BJXR01000034">
    <property type="protein sequence ID" value="GEN09536.1"/>
    <property type="molecule type" value="Genomic_DNA"/>
</dbReference>
<dbReference type="OrthoDB" id="2989600at2"/>
<dbReference type="AlphaFoldDB" id="A0A511T5T3"/>
<dbReference type="InterPro" id="IPR034686">
    <property type="entry name" value="Terpene_cyclase-like_2"/>
</dbReference>
<proteinExistence type="inferred from homology"/>
<dbReference type="EC" id="4.2.3.-" evidence="1"/>
<dbReference type="PANTHER" id="PTHR35201:SF4">
    <property type="entry name" value="BETA-PINACENE SYNTHASE-RELATED"/>
    <property type="match status" value="1"/>
</dbReference>
<dbReference type="EMBL" id="FOIB01000009">
    <property type="protein sequence ID" value="SEU32842.1"/>
    <property type="molecule type" value="Genomic_DNA"/>
</dbReference>
<dbReference type="Pfam" id="PF19086">
    <property type="entry name" value="Terpene_syn_C_2"/>
    <property type="match status" value="1"/>
</dbReference>
<dbReference type="SFLD" id="SFLDS00005">
    <property type="entry name" value="Isoprenoid_Synthase_Type_I"/>
    <property type="match status" value="1"/>
</dbReference>
<comment type="cofactor">
    <cofactor evidence="1">
        <name>Mg(2+)</name>
        <dbReference type="ChEBI" id="CHEBI:18420"/>
    </cofactor>
</comment>
<evidence type="ECO:0000256" key="1">
    <source>
        <dbReference type="RuleBase" id="RU366034"/>
    </source>
</evidence>
<dbReference type="SFLD" id="SFLDG01020">
    <property type="entry name" value="Terpene_Cyclase_Like_2"/>
    <property type="match status" value="1"/>
</dbReference>
<evidence type="ECO:0000313" key="5">
    <source>
        <dbReference type="Proteomes" id="UP000321514"/>
    </source>
</evidence>
<evidence type="ECO:0000313" key="3">
    <source>
        <dbReference type="EMBL" id="SEU32842.1"/>
    </source>
</evidence>
<dbReference type="GO" id="GO:0010333">
    <property type="term" value="F:terpene synthase activity"/>
    <property type="evidence" value="ECO:0007669"/>
    <property type="project" value="InterPro"/>
</dbReference>
<dbReference type="Proteomes" id="UP000321514">
    <property type="component" value="Unassembled WGS sequence"/>
</dbReference>
<keyword evidence="1" id="KW-0456">Lyase</keyword>
<keyword evidence="4" id="KW-1185">Reference proteome</keyword>
<dbReference type="PANTHER" id="PTHR35201">
    <property type="entry name" value="TERPENE SYNTHASE"/>
    <property type="match status" value="1"/>
</dbReference>
<evidence type="ECO:0000313" key="2">
    <source>
        <dbReference type="EMBL" id="GEN09536.1"/>
    </source>
</evidence>
<keyword evidence="1" id="KW-0479">Metal-binding</keyword>
<name>A0A511T5T3_MYXFU</name>
<organism evidence="2 5">
    <name type="scientific">Myxococcus fulvus</name>
    <dbReference type="NCBI Taxonomy" id="33"/>
    <lineage>
        <taxon>Bacteria</taxon>
        <taxon>Pseudomonadati</taxon>
        <taxon>Myxococcota</taxon>
        <taxon>Myxococcia</taxon>
        <taxon>Myxococcales</taxon>
        <taxon>Cystobacterineae</taxon>
        <taxon>Myxococcaceae</taxon>
        <taxon>Myxococcus</taxon>
    </lineage>
</organism>
<dbReference type="Proteomes" id="UP000183760">
    <property type="component" value="Unassembled WGS sequence"/>
</dbReference>
<reference evidence="3 4" key="1">
    <citation type="submission" date="2016-10" db="EMBL/GenBank/DDBJ databases">
        <authorList>
            <person name="Varghese N."/>
            <person name="Submissions S."/>
        </authorList>
    </citation>
    <scope>NUCLEOTIDE SEQUENCE [LARGE SCALE GENOMIC DNA]</scope>
    <source>
        <strain evidence="3 4">DSM 16525</strain>
    </source>
</reference>
<accession>A0A511T5T3</accession>
<protein>
    <recommendedName>
        <fullName evidence="1">Terpene synthase</fullName>
        <ecNumber evidence="1">4.2.3.-</ecNumber>
    </recommendedName>
</protein>
<dbReference type="InterPro" id="IPR008949">
    <property type="entry name" value="Isoprenoid_synthase_dom_sf"/>
</dbReference>
<dbReference type="SUPFAM" id="SSF48576">
    <property type="entry name" value="Terpenoid synthases"/>
    <property type="match status" value="1"/>
</dbReference>
<dbReference type="GO" id="GO:0046872">
    <property type="term" value="F:metal ion binding"/>
    <property type="evidence" value="ECO:0007669"/>
    <property type="project" value="UniProtKB-KW"/>
</dbReference>
<keyword evidence="1" id="KW-0460">Magnesium</keyword>
<dbReference type="RefSeq" id="WP_074957501.1">
    <property type="nucleotide sequence ID" value="NZ_BJXR01000034.1"/>
</dbReference>